<dbReference type="Proteomes" id="UP000306631">
    <property type="component" value="Unassembled WGS sequence"/>
</dbReference>
<dbReference type="RefSeq" id="WP_136003845.1">
    <property type="nucleotide sequence ID" value="NZ_SRYW01000004.1"/>
</dbReference>
<dbReference type="EMBL" id="SRYW01000004">
    <property type="protein sequence ID" value="TGY35215.1"/>
    <property type="molecule type" value="Genomic_DNA"/>
</dbReference>
<dbReference type="OrthoDB" id="6008106at2"/>
<evidence type="ECO:0000313" key="1">
    <source>
        <dbReference type="EMBL" id="TGY35215.1"/>
    </source>
</evidence>
<accession>A0A4S2D2F1</accession>
<name>A0A4S2D2F1_STEMA</name>
<organism evidence="1 2">
    <name type="scientific">Stenotrophomonas maltophilia</name>
    <name type="common">Pseudomonas maltophilia</name>
    <name type="synonym">Xanthomonas maltophilia</name>
    <dbReference type="NCBI Taxonomy" id="40324"/>
    <lineage>
        <taxon>Bacteria</taxon>
        <taxon>Pseudomonadati</taxon>
        <taxon>Pseudomonadota</taxon>
        <taxon>Gammaproteobacteria</taxon>
        <taxon>Lysobacterales</taxon>
        <taxon>Lysobacteraceae</taxon>
        <taxon>Stenotrophomonas</taxon>
        <taxon>Stenotrophomonas maltophilia group</taxon>
    </lineage>
</organism>
<sequence>MSRPVTRRPPKRNGGFSWGRFPMGDTGIVCYRLFRRDLTGAVHIQSLHFYPQDNRRAVALALREACHRLRDCVDEIDLAALGVTA</sequence>
<reference evidence="1 2" key="1">
    <citation type="submission" date="2019-04" db="EMBL/GenBank/DDBJ databases">
        <title>Microbes associate with the intestines of laboratory mice.</title>
        <authorList>
            <person name="Navarre W."/>
            <person name="Wong E."/>
            <person name="Huang K."/>
            <person name="Tropini C."/>
            <person name="Ng K."/>
            <person name="Yu B."/>
        </authorList>
    </citation>
    <scope>NUCLEOTIDE SEQUENCE [LARGE SCALE GENOMIC DNA]</scope>
    <source>
        <strain evidence="1 2">NM62_B4-13</strain>
    </source>
</reference>
<evidence type="ECO:0000313" key="2">
    <source>
        <dbReference type="Proteomes" id="UP000306631"/>
    </source>
</evidence>
<proteinExistence type="predicted"/>
<comment type="caution">
    <text evidence="1">The sequence shown here is derived from an EMBL/GenBank/DDBJ whole genome shotgun (WGS) entry which is preliminary data.</text>
</comment>
<protein>
    <submittedName>
        <fullName evidence="1">Uncharacterized protein</fullName>
    </submittedName>
</protein>
<dbReference type="AlphaFoldDB" id="A0A4S2D2F1"/>
<gene>
    <name evidence="1" type="ORF">E5352_05705</name>
</gene>